<evidence type="ECO:0000256" key="1">
    <source>
        <dbReference type="ARBA" id="ARBA00004141"/>
    </source>
</evidence>
<evidence type="ECO:0000256" key="5">
    <source>
        <dbReference type="ARBA" id="ARBA00024362"/>
    </source>
</evidence>
<feature type="domain" description="Major facilitator superfamily (MFS) profile" evidence="8">
    <location>
        <begin position="4"/>
        <end position="419"/>
    </location>
</feature>
<evidence type="ECO:0000256" key="2">
    <source>
        <dbReference type="ARBA" id="ARBA00022692"/>
    </source>
</evidence>
<dbReference type="InterPro" id="IPR011701">
    <property type="entry name" value="MFS"/>
</dbReference>
<dbReference type="PANTHER" id="PTHR11662:SF446">
    <property type="entry name" value="SODIUM-DEPENDENT PHOSPHATE TRANSPORT PROTEIN 1, CHLOROPLASTIC"/>
    <property type="match status" value="1"/>
</dbReference>
<keyword evidence="10" id="KW-1185">Reference proteome</keyword>
<evidence type="ECO:0000259" key="8">
    <source>
        <dbReference type="PROSITE" id="PS50850"/>
    </source>
</evidence>
<feature type="transmembrane region" description="Helical" evidence="7">
    <location>
        <begin position="136"/>
        <end position="160"/>
    </location>
</feature>
<keyword evidence="2 7" id="KW-0812">Transmembrane</keyword>
<feature type="transmembrane region" description="Helical" evidence="7">
    <location>
        <begin position="166"/>
        <end position="186"/>
    </location>
</feature>
<name>A0ABP1GAA3_9CHLO</name>
<feature type="region of interest" description="Disordered" evidence="6">
    <location>
        <begin position="195"/>
        <end position="217"/>
    </location>
</feature>
<feature type="transmembrane region" description="Helical" evidence="7">
    <location>
        <begin position="269"/>
        <end position="290"/>
    </location>
</feature>
<evidence type="ECO:0000256" key="6">
    <source>
        <dbReference type="SAM" id="MobiDB-lite"/>
    </source>
</evidence>
<proteinExistence type="inferred from homology"/>
<dbReference type="Gene3D" id="1.20.1250.20">
    <property type="entry name" value="MFS general substrate transporter like domains"/>
    <property type="match status" value="2"/>
</dbReference>
<evidence type="ECO:0000256" key="3">
    <source>
        <dbReference type="ARBA" id="ARBA00022989"/>
    </source>
</evidence>
<dbReference type="Pfam" id="PF07690">
    <property type="entry name" value="MFS_1"/>
    <property type="match status" value="1"/>
</dbReference>
<feature type="transmembrane region" description="Helical" evidence="7">
    <location>
        <begin position="364"/>
        <end position="387"/>
    </location>
</feature>
<feature type="transmembrane region" description="Helical" evidence="7">
    <location>
        <begin position="393"/>
        <end position="414"/>
    </location>
</feature>
<feature type="transmembrane region" description="Helical" evidence="7">
    <location>
        <begin position="302"/>
        <end position="322"/>
    </location>
</feature>
<evidence type="ECO:0000313" key="9">
    <source>
        <dbReference type="EMBL" id="CAL5229146.1"/>
    </source>
</evidence>
<dbReference type="PANTHER" id="PTHR11662">
    <property type="entry name" value="SOLUTE CARRIER FAMILY 17"/>
    <property type="match status" value="1"/>
</dbReference>
<comment type="similarity">
    <text evidence="5">Belongs to the major facilitator superfamily. Sodium/anion cotransporter (TC 2.A.1.14) family.</text>
</comment>
<dbReference type="InterPro" id="IPR020846">
    <property type="entry name" value="MFS_dom"/>
</dbReference>
<dbReference type="Proteomes" id="UP001497392">
    <property type="component" value="Unassembled WGS sequence"/>
</dbReference>
<dbReference type="EMBL" id="CAXHTA020000020">
    <property type="protein sequence ID" value="CAL5229146.1"/>
    <property type="molecule type" value="Genomic_DNA"/>
</dbReference>
<organism evidence="9 10">
    <name type="scientific">Coccomyxa viridis</name>
    <dbReference type="NCBI Taxonomy" id="1274662"/>
    <lineage>
        <taxon>Eukaryota</taxon>
        <taxon>Viridiplantae</taxon>
        <taxon>Chlorophyta</taxon>
        <taxon>core chlorophytes</taxon>
        <taxon>Trebouxiophyceae</taxon>
        <taxon>Trebouxiophyceae incertae sedis</taxon>
        <taxon>Coccomyxaceae</taxon>
        <taxon>Coccomyxa</taxon>
    </lineage>
</organism>
<protein>
    <submittedName>
        <fullName evidence="9">G12420 protein</fullName>
    </submittedName>
</protein>
<evidence type="ECO:0000256" key="4">
    <source>
        <dbReference type="ARBA" id="ARBA00023136"/>
    </source>
</evidence>
<dbReference type="InterPro" id="IPR050382">
    <property type="entry name" value="MFS_Na/Anion_cotransporter"/>
</dbReference>
<feature type="transmembrane region" description="Helical" evidence="7">
    <location>
        <begin position="328"/>
        <end position="352"/>
    </location>
</feature>
<dbReference type="SUPFAM" id="SSF103473">
    <property type="entry name" value="MFS general substrate transporter"/>
    <property type="match status" value="1"/>
</dbReference>
<keyword evidence="3 7" id="KW-1133">Transmembrane helix</keyword>
<comment type="caution">
    <text evidence="9">The sequence shown here is derived from an EMBL/GenBank/DDBJ whole genome shotgun (WGS) entry which is preliminary data.</text>
</comment>
<feature type="transmembrane region" description="Helical" evidence="7">
    <location>
        <begin position="225"/>
        <end position="249"/>
    </location>
</feature>
<reference evidence="9 10" key="1">
    <citation type="submission" date="2024-06" db="EMBL/GenBank/DDBJ databases">
        <authorList>
            <person name="Kraege A."/>
            <person name="Thomma B."/>
        </authorList>
    </citation>
    <scope>NUCLEOTIDE SEQUENCE [LARGE SCALE GENOMIC DNA]</scope>
</reference>
<keyword evidence="4 7" id="KW-0472">Membrane</keyword>
<dbReference type="InterPro" id="IPR036259">
    <property type="entry name" value="MFS_trans_sf"/>
</dbReference>
<gene>
    <name evidence="9" type="primary">g12420</name>
    <name evidence="9" type="ORF">VP750_LOCUS11052</name>
</gene>
<dbReference type="PROSITE" id="PS50850">
    <property type="entry name" value="MFS"/>
    <property type="match status" value="1"/>
</dbReference>
<evidence type="ECO:0000313" key="10">
    <source>
        <dbReference type="Proteomes" id="UP001497392"/>
    </source>
</evidence>
<sequence length="422" mass="44876">MQWVRAVVFFAGAMASASMHRVTFSVLAVPIRAEFGLSLPQMGVLHSAVLAGYILGQIPLGVLADRIGGIPVMQSSLLLWTLVTGATSLIRNLPPQHRFLALLAARAAQGLAQSCIMPATSAMAAKWVSEEYRARALTVIHASFSLGMVFGMLATPVLVVHFAWPGALMGFTLLGLAWAAFGQFTLPKEGMQRASETTEELSRAASQGRPGPGAGVRKGNRTSMWFQIALLTWTHCVIGWGGFIFQFWIPTYLTSLGPHNLESMGALSALPWAASAAVGIMAGNLADWLQKARGWKAVRVRALTQSLATLGPALSLLPLLLFRTRTPMSLAVGCLAAFMGLQAFCYAGFHAYVQDVAPKDAGKLLALTNSASTLVGFAANLITGALAGSRFGYTAVFGLTIAFYLASCLSWNVVMKGQEIVL</sequence>
<feature type="transmembrane region" description="Helical" evidence="7">
    <location>
        <begin position="44"/>
        <end position="64"/>
    </location>
</feature>
<comment type="subcellular location">
    <subcellularLocation>
        <location evidence="1">Membrane</location>
        <topology evidence="1">Multi-pass membrane protein</topology>
    </subcellularLocation>
</comment>
<evidence type="ECO:0000256" key="7">
    <source>
        <dbReference type="SAM" id="Phobius"/>
    </source>
</evidence>
<accession>A0ABP1GAA3</accession>